<dbReference type="PANTHER" id="PTHR22761">
    <property type="entry name" value="CHARGED MULTIVESICULAR BODY PROTEIN"/>
    <property type="match status" value="1"/>
</dbReference>
<dbReference type="InterPro" id="IPR005024">
    <property type="entry name" value="Snf7_fam"/>
</dbReference>
<comment type="similarity">
    <text evidence="2">Belongs to the SNF7 family.</text>
</comment>
<dbReference type="RefSeq" id="XP_034013855.1">
    <property type="nucleotide sequence ID" value="XM_034153878.1"/>
</dbReference>
<gene>
    <name evidence="8" type="ORF">DIURU_001345</name>
</gene>
<dbReference type="VEuPathDB" id="FungiDB:DIURU_001345"/>
<proteinExistence type="inferred from homology"/>
<dbReference type="OrthoDB" id="441172at2759"/>
<evidence type="ECO:0000256" key="2">
    <source>
        <dbReference type="ARBA" id="ARBA00006190"/>
    </source>
</evidence>
<dbReference type="Gene3D" id="6.10.140.1230">
    <property type="match status" value="1"/>
</dbReference>
<protein>
    <recommendedName>
        <fullName evidence="10">Charged multivesicular body protein 6</fullName>
    </recommendedName>
</protein>
<dbReference type="AlphaFoldDB" id="A0A642UUK6"/>
<dbReference type="GeneID" id="54779998"/>
<evidence type="ECO:0000256" key="4">
    <source>
        <dbReference type="ARBA" id="ARBA00022753"/>
    </source>
</evidence>
<dbReference type="EMBL" id="SWFT01000041">
    <property type="protein sequence ID" value="KAA8905809.1"/>
    <property type="molecule type" value="Genomic_DNA"/>
</dbReference>
<evidence type="ECO:0000256" key="5">
    <source>
        <dbReference type="ARBA" id="ARBA00022927"/>
    </source>
</evidence>
<name>A0A642UUK6_DIURU</name>
<evidence type="ECO:0000256" key="3">
    <source>
        <dbReference type="ARBA" id="ARBA00022448"/>
    </source>
</evidence>
<dbReference type="OMA" id="EFMQIEI"/>
<keyword evidence="4" id="KW-0967">Endosome</keyword>
<organism evidence="8 9">
    <name type="scientific">Diutina rugosa</name>
    <name type="common">Yeast</name>
    <name type="synonym">Candida rugosa</name>
    <dbReference type="NCBI Taxonomy" id="5481"/>
    <lineage>
        <taxon>Eukaryota</taxon>
        <taxon>Fungi</taxon>
        <taxon>Dikarya</taxon>
        <taxon>Ascomycota</taxon>
        <taxon>Saccharomycotina</taxon>
        <taxon>Pichiomycetes</taxon>
        <taxon>Debaryomycetaceae</taxon>
        <taxon>Diutina</taxon>
    </lineage>
</organism>
<evidence type="ECO:0000256" key="6">
    <source>
        <dbReference type="ARBA" id="ARBA00023136"/>
    </source>
</evidence>
<evidence type="ECO:0008006" key="10">
    <source>
        <dbReference type="Google" id="ProtNLM"/>
    </source>
</evidence>
<sequence length="210" mass="23010">MGNSTSSSITKQDRAILQLKKQRDALKQHQKKVTFAIAHDTDLAKSAVAANDPQRAKFYLKLKRQQSDMLTKVQGQLETIEGLIGTIEFKLVEKEVMDSLQQGNQVLKELNSQVSVEKVDEIMDTMNDEQIRTAEVTDALGLGGFDYDVEDELAALEREANPPTKTSVAPPTKVAMPDAPESEPQSLPQPPTHEPQSPQKQAAAPAPLPA</sequence>
<keyword evidence="5" id="KW-0653">Protein transport</keyword>
<evidence type="ECO:0000256" key="7">
    <source>
        <dbReference type="SAM" id="MobiDB-lite"/>
    </source>
</evidence>
<dbReference type="GO" id="GO:0006900">
    <property type="term" value="P:vesicle budding from membrane"/>
    <property type="evidence" value="ECO:0007669"/>
    <property type="project" value="TreeGrafter"/>
</dbReference>
<keyword evidence="3" id="KW-0813">Transport</keyword>
<comment type="caution">
    <text evidence="8">The sequence shown here is derived from an EMBL/GenBank/DDBJ whole genome shotgun (WGS) entry which is preliminary data.</text>
</comment>
<keyword evidence="9" id="KW-1185">Reference proteome</keyword>
<dbReference type="GO" id="GO:0015031">
    <property type="term" value="P:protein transport"/>
    <property type="evidence" value="ECO:0007669"/>
    <property type="project" value="UniProtKB-KW"/>
</dbReference>
<dbReference type="Pfam" id="PF03357">
    <property type="entry name" value="Snf7"/>
    <property type="match status" value="1"/>
</dbReference>
<keyword evidence="6" id="KW-0472">Membrane</keyword>
<evidence type="ECO:0000313" key="9">
    <source>
        <dbReference type="Proteomes" id="UP000449547"/>
    </source>
</evidence>
<dbReference type="GO" id="GO:0000815">
    <property type="term" value="C:ESCRT III complex"/>
    <property type="evidence" value="ECO:0007669"/>
    <property type="project" value="TreeGrafter"/>
</dbReference>
<feature type="region of interest" description="Disordered" evidence="7">
    <location>
        <begin position="157"/>
        <end position="210"/>
    </location>
</feature>
<comment type="subcellular location">
    <subcellularLocation>
        <location evidence="1">Endosome membrane</location>
    </subcellularLocation>
</comment>
<reference evidence="8 9" key="1">
    <citation type="submission" date="2019-07" db="EMBL/GenBank/DDBJ databases">
        <title>Genome assembly of two rare yeast pathogens: Diutina rugosa and Trichomonascus ciferrii.</title>
        <authorList>
            <person name="Mixao V."/>
            <person name="Saus E."/>
            <person name="Hansen A."/>
            <person name="Lass-Flor C."/>
            <person name="Gabaldon T."/>
        </authorList>
    </citation>
    <scope>NUCLEOTIDE SEQUENCE [LARGE SCALE GENOMIC DNA]</scope>
    <source>
        <strain evidence="8 9">CBS 613</strain>
    </source>
</reference>
<evidence type="ECO:0000256" key="1">
    <source>
        <dbReference type="ARBA" id="ARBA00004608"/>
    </source>
</evidence>
<feature type="compositionally biased region" description="Low complexity" evidence="7">
    <location>
        <begin position="195"/>
        <end position="210"/>
    </location>
</feature>
<dbReference type="PANTHER" id="PTHR22761:SF5">
    <property type="entry name" value="CHARGED MULTIVESICULAR BODY PROTEIN 6"/>
    <property type="match status" value="1"/>
</dbReference>
<accession>A0A642UUK6</accession>
<dbReference type="GO" id="GO:0032511">
    <property type="term" value="P:late endosome to vacuole transport via multivesicular body sorting pathway"/>
    <property type="evidence" value="ECO:0007669"/>
    <property type="project" value="TreeGrafter"/>
</dbReference>
<dbReference type="GO" id="GO:0005771">
    <property type="term" value="C:multivesicular body"/>
    <property type="evidence" value="ECO:0007669"/>
    <property type="project" value="TreeGrafter"/>
</dbReference>
<evidence type="ECO:0000313" key="8">
    <source>
        <dbReference type="EMBL" id="KAA8905809.1"/>
    </source>
</evidence>
<dbReference type="Proteomes" id="UP000449547">
    <property type="component" value="Unassembled WGS sequence"/>
</dbReference>